<accession>A0A6N1CWH8</accession>
<comment type="caution">
    <text evidence="1">The sequence shown here is derived from an EMBL/GenBank/DDBJ whole genome shotgun (WGS) entry which is preliminary data.</text>
</comment>
<protein>
    <submittedName>
        <fullName evidence="1">Uncharacterized protein</fullName>
    </submittedName>
</protein>
<dbReference type="Proteomes" id="UP000709437">
    <property type="component" value="Unassembled WGS sequence"/>
</dbReference>
<gene>
    <name evidence="1" type="ORF">KK103_15540</name>
</gene>
<name>A0A6N1CWH8_9MICO</name>
<evidence type="ECO:0000313" key="2">
    <source>
        <dbReference type="Proteomes" id="UP000709437"/>
    </source>
</evidence>
<dbReference type="RefSeq" id="WP_128781713.1">
    <property type="nucleotide sequence ID" value="NZ_CP041260.1"/>
</dbReference>
<proteinExistence type="predicted"/>
<dbReference type="AlphaFoldDB" id="A0A6N1CWH8"/>
<organism evidence="1 2">
    <name type="scientific">Curtobacterium flaccumfaciens pv. flaccumfaciens</name>
    <dbReference type="NCBI Taxonomy" id="138532"/>
    <lineage>
        <taxon>Bacteria</taxon>
        <taxon>Bacillati</taxon>
        <taxon>Actinomycetota</taxon>
        <taxon>Actinomycetes</taxon>
        <taxon>Micrococcales</taxon>
        <taxon>Microbacteriaceae</taxon>
        <taxon>Curtobacterium</taxon>
    </lineage>
</organism>
<dbReference type="EMBL" id="JAHEWX010000025">
    <property type="protein sequence ID" value="MBT1543175.1"/>
    <property type="molecule type" value="Genomic_DNA"/>
</dbReference>
<evidence type="ECO:0000313" key="1">
    <source>
        <dbReference type="EMBL" id="MBT1543175.1"/>
    </source>
</evidence>
<sequence>MRIGFEPGQRVAGMYMNERGATVLDYTGVVVSVTPAELWPRLEIRYSDGRARTTSAHPDFVIPMAAPIDWARRVHATAPATPAVPAAVAAVLCEQGHSLSMHELIRVVWVLRFDRDALAGAEDGFVPVPPVRGTSIR</sequence>
<reference evidence="1" key="1">
    <citation type="submission" date="2021-05" db="EMBL/GenBank/DDBJ databases">
        <title>Whole genome sequence of Curtobacterium flaccumfaciens pv. flaccumfaciens strain CFBP 3417.</title>
        <authorList>
            <person name="Osdaghi E."/>
            <person name="Taghouti G."/>
            <person name="Portier P."/>
            <person name="Fazliarab A."/>
            <person name="Taghavi S.M."/>
            <person name="Briand M."/>
            <person name="Le-Saux M."/>
            <person name="Jacques M.-A."/>
        </authorList>
    </citation>
    <scope>NUCLEOTIDE SEQUENCE</scope>
    <source>
        <strain evidence="1">CFBP 3417</strain>
    </source>
</reference>